<organism evidence="1 2">
    <name type="scientific">Berryella wangjianweii</name>
    <dbReference type="NCBI Taxonomy" id="2734634"/>
    <lineage>
        <taxon>Bacteria</taxon>
        <taxon>Bacillati</taxon>
        <taxon>Actinomycetota</taxon>
        <taxon>Coriobacteriia</taxon>
        <taxon>Eggerthellales</taxon>
        <taxon>Eggerthellaceae</taxon>
        <taxon>Berryella</taxon>
    </lineage>
</organism>
<dbReference type="CDD" id="cd06067">
    <property type="entry name" value="H2MP_MemB-H2evol"/>
    <property type="match status" value="1"/>
</dbReference>
<dbReference type="Pfam" id="PF01750">
    <property type="entry name" value="HycI"/>
    <property type="match status" value="1"/>
</dbReference>
<gene>
    <name evidence="1" type="primary">hycI</name>
    <name evidence="1" type="ORF">HLV38_04170</name>
</gene>
<sequence>MTERAARGCRVLFTAGSVLRGDDAAGPLLAKLFQDEPLEGWEVVDGGQTPEDDLYYIRELQPAQVVFVDAAEMRLEPGQVRRLTADDVADQFLLSTHSLPMTFLLGRLAECCDDVVFLGIQVQSTEFFDPLAPAVRDAVERIAACLREGADTSRFETMS</sequence>
<keyword evidence="2" id="KW-1185">Reference proteome</keyword>
<proteinExistence type="predicted"/>
<dbReference type="RefSeq" id="WP_173164524.1">
    <property type="nucleotide sequence ID" value="NZ_CP053716.1"/>
</dbReference>
<evidence type="ECO:0000313" key="1">
    <source>
        <dbReference type="EMBL" id="QKF07402.1"/>
    </source>
</evidence>
<dbReference type="PANTHER" id="PTHR30302">
    <property type="entry name" value="HYDROGENASE 1 MATURATION PROTEASE"/>
    <property type="match status" value="1"/>
</dbReference>
<evidence type="ECO:0000313" key="2">
    <source>
        <dbReference type="Proteomes" id="UP000503297"/>
    </source>
</evidence>
<dbReference type="Proteomes" id="UP000503297">
    <property type="component" value="Chromosome"/>
</dbReference>
<dbReference type="NCBIfam" id="TIGR00142">
    <property type="entry name" value="hycI"/>
    <property type="match status" value="1"/>
</dbReference>
<dbReference type="PANTHER" id="PTHR30302:SF4">
    <property type="entry name" value="HYDROGENASE 3 MATURATION PROTEASE"/>
    <property type="match status" value="1"/>
</dbReference>
<keyword evidence="1" id="KW-0378">Hydrolase</keyword>
<dbReference type="Gene3D" id="3.40.50.1450">
    <property type="entry name" value="HybD-like"/>
    <property type="match status" value="1"/>
</dbReference>
<dbReference type="KEGG" id="bwa:HLV38_04170"/>
<dbReference type="GO" id="GO:0016485">
    <property type="term" value="P:protein processing"/>
    <property type="evidence" value="ECO:0007669"/>
    <property type="project" value="TreeGrafter"/>
</dbReference>
<protein>
    <submittedName>
        <fullName evidence="1">Hydrogenase maturation peptidase HycI</fullName>
        <ecNumber evidence="1">3.4.23.51</ecNumber>
    </submittedName>
</protein>
<dbReference type="EMBL" id="CP053716">
    <property type="protein sequence ID" value="QKF07402.1"/>
    <property type="molecule type" value="Genomic_DNA"/>
</dbReference>
<dbReference type="InterPro" id="IPR023430">
    <property type="entry name" value="Pept_HybD-like_dom_sf"/>
</dbReference>
<reference evidence="2" key="1">
    <citation type="submission" date="2020-05" db="EMBL/GenBank/DDBJ databases">
        <title>Novel species in genus Nocardioides.</title>
        <authorList>
            <person name="Zhang G."/>
        </authorList>
    </citation>
    <scope>NUCLEOTIDE SEQUENCE [LARGE SCALE GENOMIC DNA]</scope>
    <source>
        <strain evidence="2">zg-1050</strain>
    </source>
</reference>
<dbReference type="NCBIfam" id="TIGR00072">
    <property type="entry name" value="hydrog_prot"/>
    <property type="match status" value="1"/>
</dbReference>
<dbReference type="AlphaFoldDB" id="A0A6M8J9B2"/>
<dbReference type="SUPFAM" id="SSF53163">
    <property type="entry name" value="HybD-like"/>
    <property type="match status" value="1"/>
</dbReference>
<dbReference type="InterPro" id="IPR004420">
    <property type="entry name" value="Pept_A31_hyd_mat_HycI"/>
</dbReference>
<dbReference type="EC" id="3.4.23.51" evidence="1"/>
<dbReference type="GO" id="GO:0008047">
    <property type="term" value="F:enzyme activator activity"/>
    <property type="evidence" value="ECO:0007669"/>
    <property type="project" value="InterPro"/>
</dbReference>
<dbReference type="InterPro" id="IPR000671">
    <property type="entry name" value="Peptidase_A31"/>
</dbReference>
<dbReference type="GO" id="GO:0004175">
    <property type="term" value="F:endopeptidase activity"/>
    <property type="evidence" value="ECO:0007669"/>
    <property type="project" value="TreeGrafter"/>
</dbReference>
<name>A0A6M8J9B2_9ACTN</name>
<accession>A0A6M8J9B2</accession>